<evidence type="ECO:0000256" key="2">
    <source>
        <dbReference type="ARBA" id="ARBA00022729"/>
    </source>
</evidence>
<organism evidence="4">
    <name type="scientific">Branchiostoma floridae</name>
    <name type="common">Florida lancelet</name>
    <name type="synonym">Amphioxus</name>
    <dbReference type="NCBI Taxonomy" id="7739"/>
    <lineage>
        <taxon>Eukaryota</taxon>
        <taxon>Metazoa</taxon>
        <taxon>Chordata</taxon>
        <taxon>Cephalochordata</taxon>
        <taxon>Leptocardii</taxon>
        <taxon>Amphioxiformes</taxon>
        <taxon>Branchiostomatidae</taxon>
        <taxon>Branchiostoma</taxon>
    </lineage>
</organism>
<name>C3XPM4_BRAFL</name>
<sequence length="277" mass="31694">LTYLSISHNKISSLGPACFQNLGNLCWLHLQHNELREVHSQWFIGQNKLEELYLGGNKIETVLPDTFECLIELKLLDISNNDIVCLQEETFRGLQNIDRVVLGGANFGMLSPQKLAAINPSSLRRLVLIQSGITEIGSATFEVFQGLEYLYLDHNMLTHIPSKWHSDTHVRGEYTLTYLSISHNKISSLDPACFQNLGNLRWLHLQHNELREVHSQWFIGQNKLEELYLGGNKIETVLPDTFECLIELKLLDISNNDIVCLQEETFRGLQNIDRVVL</sequence>
<dbReference type="PANTHER" id="PTHR24373">
    <property type="entry name" value="SLIT RELATED LEUCINE-RICH REPEAT NEURONAL PROTEIN"/>
    <property type="match status" value="1"/>
</dbReference>
<reference evidence="4" key="1">
    <citation type="journal article" date="2008" name="Nature">
        <title>The amphioxus genome and the evolution of the chordate karyotype.</title>
        <authorList>
            <consortium name="US DOE Joint Genome Institute (JGI-PGF)"/>
            <person name="Putnam N.H."/>
            <person name="Butts T."/>
            <person name="Ferrier D.E.K."/>
            <person name="Furlong R.F."/>
            <person name="Hellsten U."/>
            <person name="Kawashima T."/>
            <person name="Robinson-Rechavi M."/>
            <person name="Shoguchi E."/>
            <person name="Terry A."/>
            <person name="Yu J.-K."/>
            <person name="Benito-Gutierrez E.L."/>
            <person name="Dubchak I."/>
            <person name="Garcia-Fernandez J."/>
            <person name="Gibson-Brown J.J."/>
            <person name="Grigoriev I.V."/>
            <person name="Horton A.C."/>
            <person name="de Jong P.J."/>
            <person name="Jurka J."/>
            <person name="Kapitonov V.V."/>
            <person name="Kohara Y."/>
            <person name="Kuroki Y."/>
            <person name="Lindquist E."/>
            <person name="Lucas S."/>
            <person name="Osoegawa K."/>
            <person name="Pennacchio L.A."/>
            <person name="Salamov A.A."/>
            <person name="Satou Y."/>
            <person name="Sauka-Spengler T."/>
            <person name="Schmutz J."/>
            <person name="Shin-I T."/>
            <person name="Toyoda A."/>
            <person name="Bronner-Fraser M."/>
            <person name="Fujiyama A."/>
            <person name="Holland L.Z."/>
            <person name="Holland P.W.H."/>
            <person name="Satoh N."/>
            <person name="Rokhsar D.S."/>
        </authorList>
    </citation>
    <scope>NUCLEOTIDE SEQUENCE [LARGE SCALE GENOMIC DNA]</scope>
    <source>
        <strain evidence="4">S238N-H82</strain>
        <tissue evidence="4">Testes</tissue>
    </source>
</reference>
<dbReference type="Gene3D" id="3.80.10.10">
    <property type="entry name" value="Ribonuclease Inhibitor"/>
    <property type="match status" value="2"/>
</dbReference>
<dbReference type="InterPro" id="IPR001611">
    <property type="entry name" value="Leu-rich_rpt"/>
</dbReference>
<dbReference type="InterPro" id="IPR032675">
    <property type="entry name" value="LRR_dom_sf"/>
</dbReference>
<dbReference type="InterPro" id="IPR050328">
    <property type="entry name" value="Dev_Immune_Receptor"/>
</dbReference>
<feature type="non-terminal residue" evidence="4">
    <location>
        <position position="277"/>
    </location>
</feature>
<dbReference type="InterPro" id="IPR003591">
    <property type="entry name" value="Leu-rich_rpt_typical-subtyp"/>
</dbReference>
<protein>
    <recommendedName>
        <fullName evidence="5">LRRCT domain-containing protein</fullName>
    </recommendedName>
</protein>
<proteinExistence type="predicted"/>
<dbReference type="EMBL" id="GG666451">
    <property type="protein sequence ID" value="EEN69895.1"/>
    <property type="molecule type" value="Genomic_DNA"/>
</dbReference>
<keyword evidence="2" id="KW-0732">Signal</keyword>
<feature type="non-terminal residue" evidence="4">
    <location>
        <position position="1"/>
    </location>
</feature>
<dbReference type="Pfam" id="PF13855">
    <property type="entry name" value="LRR_8"/>
    <property type="match status" value="3"/>
</dbReference>
<dbReference type="PROSITE" id="PS51450">
    <property type="entry name" value="LRR"/>
    <property type="match status" value="3"/>
</dbReference>
<evidence type="ECO:0000256" key="3">
    <source>
        <dbReference type="ARBA" id="ARBA00022737"/>
    </source>
</evidence>
<dbReference type="Pfam" id="PF00560">
    <property type="entry name" value="LRR_1"/>
    <property type="match status" value="1"/>
</dbReference>
<gene>
    <name evidence="4" type="ORF">BRAFLDRAFT_208714</name>
</gene>
<keyword evidence="3" id="KW-0677">Repeat</keyword>
<dbReference type="STRING" id="7739.C3XPM4"/>
<dbReference type="PANTHER" id="PTHR24373:SF397">
    <property type="entry name" value="IG-LIKE DOMAIN-CONTAINING PROTEIN"/>
    <property type="match status" value="1"/>
</dbReference>
<evidence type="ECO:0000313" key="4">
    <source>
        <dbReference type="EMBL" id="EEN69895.1"/>
    </source>
</evidence>
<accession>C3XPM4</accession>
<keyword evidence="1" id="KW-0433">Leucine-rich repeat</keyword>
<dbReference type="SUPFAM" id="SSF52058">
    <property type="entry name" value="L domain-like"/>
    <property type="match status" value="1"/>
</dbReference>
<evidence type="ECO:0000256" key="1">
    <source>
        <dbReference type="ARBA" id="ARBA00022614"/>
    </source>
</evidence>
<dbReference type="AlphaFoldDB" id="C3XPM4"/>
<dbReference type="eggNOG" id="KOG0619">
    <property type="taxonomic scope" value="Eukaryota"/>
</dbReference>
<dbReference type="SMART" id="SM00369">
    <property type="entry name" value="LRR_TYP"/>
    <property type="match status" value="9"/>
</dbReference>
<evidence type="ECO:0008006" key="5">
    <source>
        <dbReference type="Google" id="ProtNLM"/>
    </source>
</evidence>
<dbReference type="InParanoid" id="C3XPM4"/>